<dbReference type="AlphaFoldDB" id="A0ABD2LAV9"/>
<accession>A0ABD2LAV9</accession>
<protein>
    <submittedName>
        <fullName evidence="1">Uncharacterized protein</fullName>
    </submittedName>
</protein>
<sequence length="74" mass="8082">MPPPAPVFSADHPFAIFLLSNNYGEFNEQGTEAVTKIAADLCIVQLVDFIADRPFFSFIVHANANALFGIVFHG</sequence>
<proteinExistence type="predicted"/>
<comment type="caution">
    <text evidence="1">The sequence shown here is derived from an EMBL/GenBank/DDBJ whole genome shotgun (WGS) entry which is preliminary data.</text>
</comment>
<gene>
    <name evidence="1" type="ORF">niasHT_019051</name>
</gene>
<dbReference type="InterPro" id="IPR042185">
    <property type="entry name" value="Serpin_sf_2"/>
</dbReference>
<keyword evidence="2" id="KW-1185">Reference proteome</keyword>
<reference evidence="1 2" key="1">
    <citation type="submission" date="2024-10" db="EMBL/GenBank/DDBJ databases">
        <authorList>
            <person name="Kim D."/>
        </authorList>
    </citation>
    <scope>NUCLEOTIDE SEQUENCE [LARGE SCALE GENOMIC DNA]</scope>
    <source>
        <strain evidence="1">BH-2024</strain>
    </source>
</reference>
<dbReference type="InterPro" id="IPR036186">
    <property type="entry name" value="Serpin_sf"/>
</dbReference>
<dbReference type="SUPFAM" id="SSF56574">
    <property type="entry name" value="Serpins"/>
    <property type="match status" value="1"/>
</dbReference>
<dbReference type="Proteomes" id="UP001620626">
    <property type="component" value="Unassembled WGS sequence"/>
</dbReference>
<evidence type="ECO:0000313" key="1">
    <source>
        <dbReference type="EMBL" id="KAL3112326.1"/>
    </source>
</evidence>
<organism evidence="1 2">
    <name type="scientific">Heterodera trifolii</name>
    <dbReference type="NCBI Taxonomy" id="157864"/>
    <lineage>
        <taxon>Eukaryota</taxon>
        <taxon>Metazoa</taxon>
        <taxon>Ecdysozoa</taxon>
        <taxon>Nematoda</taxon>
        <taxon>Chromadorea</taxon>
        <taxon>Rhabditida</taxon>
        <taxon>Tylenchina</taxon>
        <taxon>Tylenchomorpha</taxon>
        <taxon>Tylenchoidea</taxon>
        <taxon>Heteroderidae</taxon>
        <taxon>Heteroderinae</taxon>
        <taxon>Heterodera</taxon>
    </lineage>
</organism>
<dbReference type="EMBL" id="JBICBT010000475">
    <property type="protein sequence ID" value="KAL3112326.1"/>
    <property type="molecule type" value="Genomic_DNA"/>
</dbReference>
<dbReference type="Gene3D" id="2.30.39.10">
    <property type="entry name" value="Alpha-1-antitrypsin, domain 1"/>
    <property type="match status" value="1"/>
</dbReference>
<evidence type="ECO:0000313" key="2">
    <source>
        <dbReference type="Proteomes" id="UP001620626"/>
    </source>
</evidence>
<name>A0ABD2LAV9_9BILA</name>